<name>W1IZ79_9GAMM</name>
<keyword evidence="1" id="KW-0472">Membrane</keyword>
<evidence type="ECO:0000313" key="3">
    <source>
        <dbReference type="Proteomes" id="UP000019202"/>
    </source>
</evidence>
<feature type="transmembrane region" description="Helical" evidence="1">
    <location>
        <begin position="7"/>
        <end position="27"/>
    </location>
</feature>
<dbReference type="Proteomes" id="UP000019202">
    <property type="component" value="Unassembled WGS sequence"/>
</dbReference>
<sequence length="39" mass="4704">MELNRKLKSILSILYIPSYILISAYFYKIQNHTPFPMKK</sequence>
<keyword evidence="1" id="KW-0812">Transmembrane</keyword>
<keyword evidence="3" id="KW-1185">Reference proteome</keyword>
<dbReference type="STRING" id="1427518.XSR1_200032"/>
<evidence type="ECO:0000313" key="2">
    <source>
        <dbReference type="EMBL" id="CDL82510.1"/>
    </source>
</evidence>
<protein>
    <submittedName>
        <fullName evidence="2">Uncharacterized protein</fullName>
    </submittedName>
</protein>
<accession>W1IZ79</accession>
<gene>
    <name evidence="2" type="ORF">XSR1_200032</name>
</gene>
<dbReference type="EMBL" id="CBXF010000078">
    <property type="protein sequence ID" value="CDL82510.1"/>
    <property type="molecule type" value="Genomic_DNA"/>
</dbReference>
<keyword evidence="1" id="KW-1133">Transmembrane helix</keyword>
<evidence type="ECO:0000256" key="1">
    <source>
        <dbReference type="SAM" id="Phobius"/>
    </source>
</evidence>
<proteinExistence type="predicted"/>
<dbReference type="AlphaFoldDB" id="W1IZ79"/>
<comment type="caution">
    <text evidence="2">The sequence shown here is derived from an EMBL/GenBank/DDBJ whole genome shotgun (WGS) entry which is preliminary data.</text>
</comment>
<organism evidence="2 3">
    <name type="scientific">Xenorhabdus szentirmaii DSM 16338</name>
    <dbReference type="NCBI Taxonomy" id="1427518"/>
    <lineage>
        <taxon>Bacteria</taxon>
        <taxon>Pseudomonadati</taxon>
        <taxon>Pseudomonadota</taxon>
        <taxon>Gammaproteobacteria</taxon>
        <taxon>Enterobacterales</taxon>
        <taxon>Morganellaceae</taxon>
        <taxon>Xenorhabdus</taxon>
    </lineage>
</organism>
<reference evidence="2" key="1">
    <citation type="submission" date="2013-11" db="EMBL/GenBank/DDBJ databases">
        <title>Draft genome sequence and annotation of the entomopathogenic bacteria, Xenorhabdus cabanillasi strain JM26 and Xenorhabdus szentirmai strain DSM 16338.</title>
        <authorList>
            <person name="Gualtieri M."/>
            <person name="Ogier J.C."/>
            <person name="Pages S."/>
            <person name="Givaudan A."/>
            <person name="Gaudriault S."/>
        </authorList>
    </citation>
    <scope>NUCLEOTIDE SEQUENCE [LARGE SCALE GENOMIC DNA]</scope>
    <source>
        <strain evidence="2">DSM 16338</strain>
    </source>
</reference>